<evidence type="ECO:0000313" key="6">
    <source>
        <dbReference type="Proteomes" id="UP000824225"/>
    </source>
</evidence>
<dbReference type="Proteomes" id="UP000824225">
    <property type="component" value="Unassembled WGS sequence"/>
</dbReference>
<name>A0A9D2HC53_9BACT</name>
<proteinExistence type="inferred from homology"/>
<dbReference type="Gene3D" id="3.90.550.10">
    <property type="entry name" value="Spore Coat Polysaccharide Biosynthesis Protein SpsA, Chain A"/>
    <property type="match status" value="1"/>
</dbReference>
<dbReference type="InterPro" id="IPR029044">
    <property type="entry name" value="Nucleotide-diphossugar_trans"/>
</dbReference>
<protein>
    <submittedName>
        <fullName evidence="5">Glycosyltransferase</fullName>
        <ecNumber evidence="5">2.4.-.-</ecNumber>
    </submittedName>
</protein>
<dbReference type="Pfam" id="PF00535">
    <property type="entry name" value="Glycos_transf_2"/>
    <property type="match status" value="1"/>
</dbReference>
<dbReference type="InterPro" id="IPR001173">
    <property type="entry name" value="Glyco_trans_2-like"/>
</dbReference>
<dbReference type="PANTHER" id="PTHR43179">
    <property type="entry name" value="RHAMNOSYLTRANSFERASE WBBL"/>
    <property type="match status" value="1"/>
</dbReference>
<dbReference type="SUPFAM" id="SSF53448">
    <property type="entry name" value="Nucleotide-diphospho-sugar transferases"/>
    <property type="match status" value="1"/>
</dbReference>
<sequence>MPTASIVIPLYGQWPLTEACLRSLAVSTLDVPDLEVLAVDNGAAVFPAEGAACAALGRALFGARFRYLPQPENRNFAGACNAGARAASGRWVCFLNNDTTQEPGWLGRLLTALTDPDDAPDAVGPLLLYPPGQDGPARVQHLGVVVGPAMRLAHLYEHFPAEHRTTRRHRRFRILSGAALALERERFLAAGSFDEVFRNGFEDVELCQRLAAARLPDAEPRLACVPEAVVWHLCGQTPGRNAHEDHNRAALAERGAHDFFRPDVHRYLAEDGYILRLTPWLTWQPGLPPAAEARLLRRALPRCEAAAAEPVPREVLAALVNEEPWLPRVWDRLVTAEADPETALSLARRAALFDLSPAPWLRMRELARGLGRTDAWRQAQNALESYLLPREERLLRLRRLRPALRARCPELADEPNRVLALESAFQRDEYLSFERQVLYDRLRPGI</sequence>
<organism evidence="5 6">
    <name type="scientific">Candidatus Mailhella merdigallinarum</name>
    <dbReference type="NCBI Taxonomy" id="2838658"/>
    <lineage>
        <taxon>Bacteria</taxon>
        <taxon>Pseudomonadati</taxon>
        <taxon>Thermodesulfobacteriota</taxon>
        <taxon>Desulfovibrionia</taxon>
        <taxon>Desulfovibrionales</taxon>
        <taxon>Desulfovibrionaceae</taxon>
        <taxon>Mailhella</taxon>
    </lineage>
</organism>
<comment type="similarity">
    <text evidence="1">Belongs to the glycosyltransferase 2 family.</text>
</comment>
<dbReference type="GO" id="GO:0016757">
    <property type="term" value="F:glycosyltransferase activity"/>
    <property type="evidence" value="ECO:0007669"/>
    <property type="project" value="UniProtKB-KW"/>
</dbReference>
<feature type="domain" description="Glycosyltransferase 2-like" evidence="4">
    <location>
        <begin position="5"/>
        <end position="118"/>
    </location>
</feature>
<dbReference type="EMBL" id="DXAN01000003">
    <property type="protein sequence ID" value="HJA07767.1"/>
    <property type="molecule type" value="Genomic_DNA"/>
</dbReference>
<evidence type="ECO:0000259" key="4">
    <source>
        <dbReference type="Pfam" id="PF00535"/>
    </source>
</evidence>
<comment type="caution">
    <text evidence="5">The sequence shown here is derived from an EMBL/GenBank/DDBJ whole genome shotgun (WGS) entry which is preliminary data.</text>
</comment>
<accession>A0A9D2HC53</accession>
<reference evidence="5" key="2">
    <citation type="submission" date="2021-04" db="EMBL/GenBank/DDBJ databases">
        <authorList>
            <person name="Gilroy R."/>
        </authorList>
    </citation>
    <scope>NUCLEOTIDE SEQUENCE</scope>
    <source>
        <strain evidence="5">CHK186-16707</strain>
    </source>
</reference>
<dbReference type="AlphaFoldDB" id="A0A9D2HC53"/>
<dbReference type="PANTHER" id="PTHR43179:SF12">
    <property type="entry name" value="GALACTOFURANOSYLTRANSFERASE GLFT2"/>
    <property type="match status" value="1"/>
</dbReference>
<reference evidence="5" key="1">
    <citation type="journal article" date="2021" name="PeerJ">
        <title>Extensive microbial diversity within the chicken gut microbiome revealed by metagenomics and culture.</title>
        <authorList>
            <person name="Gilroy R."/>
            <person name="Ravi A."/>
            <person name="Getino M."/>
            <person name="Pursley I."/>
            <person name="Horton D.L."/>
            <person name="Alikhan N.F."/>
            <person name="Baker D."/>
            <person name="Gharbi K."/>
            <person name="Hall N."/>
            <person name="Watson M."/>
            <person name="Adriaenssens E.M."/>
            <person name="Foster-Nyarko E."/>
            <person name="Jarju S."/>
            <person name="Secka A."/>
            <person name="Antonio M."/>
            <person name="Oren A."/>
            <person name="Chaudhuri R.R."/>
            <person name="La Ragione R."/>
            <person name="Hildebrand F."/>
            <person name="Pallen M.J."/>
        </authorList>
    </citation>
    <scope>NUCLEOTIDE SEQUENCE</scope>
    <source>
        <strain evidence="5">CHK186-16707</strain>
    </source>
</reference>
<dbReference type="EC" id="2.4.-.-" evidence="5"/>
<keyword evidence="3 5" id="KW-0808">Transferase</keyword>
<evidence type="ECO:0000313" key="5">
    <source>
        <dbReference type="EMBL" id="HJA07767.1"/>
    </source>
</evidence>
<evidence type="ECO:0000256" key="2">
    <source>
        <dbReference type="ARBA" id="ARBA00022676"/>
    </source>
</evidence>
<evidence type="ECO:0000256" key="3">
    <source>
        <dbReference type="ARBA" id="ARBA00022679"/>
    </source>
</evidence>
<evidence type="ECO:0000256" key="1">
    <source>
        <dbReference type="ARBA" id="ARBA00006739"/>
    </source>
</evidence>
<keyword evidence="2 5" id="KW-0328">Glycosyltransferase</keyword>
<gene>
    <name evidence="5" type="ORF">H9962_01040</name>
</gene>